<evidence type="ECO:0000313" key="3">
    <source>
        <dbReference type="Proteomes" id="UP000030643"/>
    </source>
</evidence>
<evidence type="ECO:0000256" key="1">
    <source>
        <dbReference type="SAM" id="Phobius"/>
    </source>
</evidence>
<proteinExistence type="predicted"/>
<keyword evidence="1" id="KW-0472">Membrane</keyword>
<protein>
    <submittedName>
        <fullName evidence="2">Uncharacterized protein</fullName>
    </submittedName>
</protein>
<feature type="transmembrane region" description="Helical" evidence="1">
    <location>
        <begin position="17"/>
        <end position="35"/>
    </location>
</feature>
<dbReference type="AlphaFoldDB" id="A0A069CW10"/>
<evidence type="ECO:0000313" key="2">
    <source>
        <dbReference type="EMBL" id="GAK31577.1"/>
    </source>
</evidence>
<sequence>MNNTQRLLNDFLENPPAFITLFIFIILQFIIYFYLEGTLEKKLFKNNLNIDTLKSFFTTCSILLIPSAFLSVNLLPDVSILPTSYNTGIPLQMLPFLY</sequence>
<dbReference type="Proteomes" id="UP000030643">
    <property type="component" value="Unassembled WGS sequence"/>
</dbReference>
<keyword evidence="1" id="KW-1133">Transmembrane helix</keyword>
<dbReference type="EMBL" id="DF820494">
    <property type="protein sequence ID" value="GAK31577.1"/>
    <property type="molecule type" value="Genomic_DNA"/>
</dbReference>
<name>A0A069CW10_WEIOS</name>
<organism evidence="2 3">
    <name type="scientific">Weissella oryzae (strain DSM 25784 / JCM 18191 / LMG 30913 / SG25)</name>
    <dbReference type="NCBI Taxonomy" id="1329250"/>
    <lineage>
        <taxon>Bacteria</taxon>
        <taxon>Bacillati</taxon>
        <taxon>Bacillota</taxon>
        <taxon>Bacilli</taxon>
        <taxon>Lactobacillales</taxon>
        <taxon>Lactobacillaceae</taxon>
        <taxon>Weissella</taxon>
    </lineage>
</organism>
<keyword evidence="3" id="KW-1185">Reference proteome</keyword>
<reference evidence="3" key="1">
    <citation type="journal article" date="2014" name="Genome Announc.">
        <title>Draft genome sequence of Weissella oryzae SG25T, isolated from fermented rice grains.</title>
        <authorList>
            <person name="Tanizawa Y."/>
            <person name="Fujisawa T."/>
            <person name="Mochizuki T."/>
            <person name="Kaminuma E."/>
            <person name="Suzuki Y."/>
            <person name="Nakamura Y."/>
            <person name="Tohno M."/>
        </authorList>
    </citation>
    <scope>NUCLEOTIDE SEQUENCE [LARGE SCALE GENOMIC DNA]</scope>
    <source>
        <strain evidence="3">DSM 25784 / JCM 18191 / LMG 30913 / SG25</strain>
    </source>
</reference>
<feature type="transmembrane region" description="Helical" evidence="1">
    <location>
        <begin position="56"/>
        <end position="75"/>
    </location>
</feature>
<keyword evidence="1" id="KW-0812">Transmembrane</keyword>
<gene>
    <name evidence="2" type="ORF">WOSG25_110550</name>
</gene>
<accession>A0A069CW10</accession>